<reference evidence="2" key="1">
    <citation type="journal article" date="2014" name="Int. J. Syst. Evol. Microbiol.">
        <title>Complete genome sequence of Corynebacterium casei LMG S-19264T (=DSM 44701T), isolated from a smear-ripened cheese.</title>
        <authorList>
            <consortium name="US DOE Joint Genome Institute (JGI-PGF)"/>
            <person name="Walter F."/>
            <person name="Albersmeier A."/>
            <person name="Kalinowski J."/>
            <person name="Ruckert C."/>
        </authorList>
    </citation>
    <scope>NUCLEOTIDE SEQUENCE</scope>
    <source>
        <strain evidence="2">KCTC 42590</strain>
    </source>
</reference>
<comment type="caution">
    <text evidence="2">The sequence shown here is derived from an EMBL/GenBank/DDBJ whole genome shotgun (WGS) entry which is preliminary data.</text>
</comment>
<evidence type="ECO:0000256" key="1">
    <source>
        <dbReference type="SAM" id="MobiDB-lite"/>
    </source>
</evidence>
<protein>
    <submittedName>
        <fullName evidence="2">Uncharacterized protein</fullName>
    </submittedName>
</protein>
<evidence type="ECO:0000313" key="3">
    <source>
        <dbReference type="Proteomes" id="UP000630923"/>
    </source>
</evidence>
<proteinExistence type="predicted"/>
<dbReference type="Proteomes" id="UP000630923">
    <property type="component" value="Unassembled WGS sequence"/>
</dbReference>
<organism evidence="2 3">
    <name type="scientific">Kordiimonas sediminis</name>
    <dbReference type="NCBI Taxonomy" id="1735581"/>
    <lineage>
        <taxon>Bacteria</taxon>
        <taxon>Pseudomonadati</taxon>
        <taxon>Pseudomonadota</taxon>
        <taxon>Alphaproteobacteria</taxon>
        <taxon>Kordiimonadales</taxon>
        <taxon>Kordiimonadaceae</taxon>
        <taxon>Kordiimonas</taxon>
    </lineage>
</organism>
<sequence length="178" mass="19418">MLGKYTFILISCLLVTACGSAGKDWPKLTDPLPDPADRERVQETADSSAAEYPVMDTGEGEEKLSPEEAARRLVTLRTDIETARAAYETALTAFADRKTAPDDVDPAVSESLGDLWQTSQLMLTRLSSAVSRLDTLTAQEGDMHAATRQEATDLQAALEAFIVAERKRLTSEEPGREQ</sequence>
<dbReference type="AlphaFoldDB" id="A0A919E4A6"/>
<dbReference type="EMBL" id="BNCI01000001">
    <property type="protein sequence ID" value="GHF12433.1"/>
    <property type="molecule type" value="Genomic_DNA"/>
</dbReference>
<dbReference type="PROSITE" id="PS51257">
    <property type="entry name" value="PROKAR_LIPOPROTEIN"/>
    <property type="match status" value="1"/>
</dbReference>
<reference evidence="2" key="2">
    <citation type="submission" date="2020-09" db="EMBL/GenBank/DDBJ databases">
        <authorList>
            <person name="Sun Q."/>
            <person name="Kim S."/>
        </authorList>
    </citation>
    <scope>NUCLEOTIDE SEQUENCE</scope>
    <source>
        <strain evidence="2">KCTC 42590</strain>
    </source>
</reference>
<name>A0A919E4A6_9PROT</name>
<evidence type="ECO:0000313" key="2">
    <source>
        <dbReference type="EMBL" id="GHF12433.1"/>
    </source>
</evidence>
<gene>
    <name evidence="2" type="ORF">GCM10017044_02980</name>
</gene>
<feature type="region of interest" description="Disordered" evidence="1">
    <location>
        <begin position="24"/>
        <end position="68"/>
    </location>
</feature>
<dbReference type="RefSeq" id="WP_191249794.1">
    <property type="nucleotide sequence ID" value="NZ_BNCI01000001.1"/>
</dbReference>
<accession>A0A919E4A6</accession>
<keyword evidence="3" id="KW-1185">Reference proteome</keyword>